<evidence type="ECO:0008006" key="4">
    <source>
        <dbReference type="Google" id="ProtNLM"/>
    </source>
</evidence>
<feature type="non-terminal residue" evidence="2">
    <location>
        <position position="244"/>
    </location>
</feature>
<feature type="signal peptide" evidence="1">
    <location>
        <begin position="1"/>
        <end position="20"/>
    </location>
</feature>
<organism evidence="2 3">
    <name type="scientific">Dentipellis fragilis</name>
    <dbReference type="NCBI Taxonomy" id="205917"/>
    <lineage>
        <taxon>Eukaryota</taxon>
        <taxon>Fungi</taxon>
        <taxon>Dikarya</taxon>
        <taxon>Basidiomycota</taxon>
        <taxon>Agaricomycotina</taxon>
        <taxon>Agaricomycetes</taxon>
        <taxon>Russulales</taxon>
        <taxon>Hericiaceae</taxon>
        <taxon>Dentipellis</taxon>
    </lineage>
</organism>
<accession>A0A4Y9XTW0</accession>
<keyword evidence="3" id="KW-1185">Reference proteome</keyword>
<dbReference type="Gene3D" id="3.40.50.11340">
    <property type="match status" value="1"/>
</dbReference>
<dbReference type="Proteomes" id="UP000298327">
    <property type="component" value="Unassembled WGS sequence"/>
</dbReference>
<feature type="chain" id="PRO_5021495760" description="Heme haloperoxidase family profile domain-containing protein" evidence="1">
    <location>
        <begin position="21"/>
        <end position="244"/>
    </location>
</feature>
<name>A0A4Y9XTW0_9AGAM</name>
<protein>
    <recommendedName>
        <fullName evidence="4">Heme haloperoxidase family profile domain-containing protein</fullName>
    </recommendedName>
</protein>
<evidence type="ECO:0000256" key="1">
    <source>
        <dbReference type="SAM" id="SignalP"/>
    </source>
</evidence>
<dbReference type="PANTHER" id="PTHR36050">
    <property type="entry name" value="O-FUCOSYLTRANSFERASE 30"/>
    <property type="match status" value="1"/>
</dbReference>
<proteinExistence type="predicted"/>
<evidence type="ECO:0000313" key="3">
    <source>
        <dbReference type="Proteomes" id="UP000298327"/>
    </source>
</evidence>
<comment type="caution">
    <text evidence="2">The sequence shown here is derived from an EMBL/GenBank/DDBJ whole genome shotgun (WGS) entry which is preliminary data.</text>
</comment>
<sequence length="244" mass="26815">MSVIGWTALTLLGLSKHLDSTAVTVDGFLKDLHTGCPYIPFVDGAFPSRGHSPQLACSFLMSALLTLAPSPSHAAAINVLRDSSVVNVSHSEDGLARPSRTERYLAYLPHSGFHNQRIALENALTLAHILNRTLVIPPVRLGTPIPYDNFTATYLALANSSKNAHCTQQDPPVSDCATYAHYTHVAWPWLVNLTSLRPFHRFVHHTDLSYAWLQHLHSPSSNPSGSLALSTVPDTHTYTYRFVD</sequence>
<keyword evidence="1" id="KW-0732">Signal</keyword>
<dbReference type="STRING" id="205917.A0A4Y9XTW0"/>
<reference evidence="2 3" key="1">
    <citation type="submission" date="2019-02" db="EMBL/GenBank/DDBJ databases">
        <title>Genome sequencing of the rare red list fungi Dentipellis fragilis.</title>
        <authorList>
            <person name="Buettner E."/>
            <person name="Kellner H."/>
        </authorList>
    </citation>
    <scope>NUCLEOTIDE SEQUENCE [LARGE SCALE GENOMIC DNA]</scope>
    <source>
        <strain evidence="2 3">DSM 105465</strain>
    </source>
</reference>
<gene>
    <name evidence="2" type="ORF">EVG20_g10056</name>
</gene>
<dbReference type="PANTHER" id="PTHR36050:SF1">
    <property type="entry name" value="O-FUCOSYLTRANSFERASE 30"/>
    <property type="match status" value="1"/>
</dbReference>
<dbReference type="EMBL" id="SEOQ01001134">
    <property type="protein sequence ID" value="TFY53570.1"/>
    <property type="molecule type" value="Genomic_DNA"/>
</dbReference>
<dbReference type="AlphaFoldDB" id="A0A4Y9XTW0"/>
<dbReference type="OrthoDB" id="1882547at2759"/>
<evidence type="ECO:0000313" key="2">
    <source>
        <dbReference type="EMBL" id="TFY53570.1"/>
    </source>
</evidence>